<evidence type="ECO:0008006" key="4">
    <source>
        <dbReference type="Google" id="ProtNLM"/>
    </source>
</evidence>
<feature type="transmembrane region" description="Helical" evidence="1">
    <location>
        <begin position="43"/>
        <end position="68"/>
    </location>
</feature>
<name>A0ABY2BDS2_9ACTN</name>
<gene>
    <name evidence="2" type="ORF">EV644_115125</name>
</gene>
<sequence length="188" mass="19966">MTVTDSAKVRQLAEFSVPAASVGIAAGLVAGGLAAFVGRPIGWALVTGLGLAIPLALFGAGYAVLLALGKIPAGVFAPAAVYWVIGFPLALLAHSVVTEWSVAGTPGLPAEPWKFLAFRALLSMGFAIGFIWMHEQLGRHWWPRILDHNLYARRVVAQYVELADSLAERKAATDRHRKTTGAVGRGRN</sequence>
<evidence type="ECO:0000256" key="1">
    <source>
        <dbReference type="SAM" id="Phobius"/>
    </source>
</evidence>
<evidence type="ECO:0000313" key="3">
    <source>
        <dbReference type="Proteomes" id="UP000295818"/>
    </source>
</evidence>
<comment type="caution">
    <text evidence="2">The sequence shown here is derived from an EMBL/GenBank/DDBJ whole genome shotgun (WGS) entry which is preliminary data.</text>
</comment>
<feature type="transmembrane region" description="Helical" evidence="1">
    <location>
        <begin position="116"/>
        <end position="134"/>
    </location>
</feature>
<dbReference type="EMBL" id="SLWM01000015">
    <property type="protein sequence ID" value="TCO17103.1"/>
    <property type="molecule type" value="Genomic_DNA"/>
</dbReference>
<organism evidence="2 3">
    <name type="scientific">Kribbella orskensis</name>
    <dbReference type="NCBI Taxonomy" id="2512216"/>
    <lineage>
        <taxon>Bacteria</taxon>
        <taxon>Bacillati</taxon>
        <taxon>Actinomycetota</taxon>
        <taxon>Actinomycetes</taxon>
        <taxon>Propionibacteriales</taxon>
        <taxon>Kribbellaceae</taxon>
        <taxon>Kribbella</taxon>
    </lineage>
</organism>
<feature type="transmembrane region" description="Helical" evidence="1">
    <location>
        <begin position="12"/>
        <end position="37"/>
    </location>
</feature>
<keyword evidence="1" id="KW-0812">Transmembrane</keyword>
<keyword evidence="3" id="KW-1185">Reference proteome</keyword>
<feature type="transmembrane region" description="Helical" evidence="1">
    <location>
        <begin position="75"/>
        <end position="96"/>
    </location>
</feature>
<proteinExistence type="predicted"/>
<dbReference type="Proteomes" id="UP000295818">
    <property type="component" value="Unassembled WGS sequence"/>
</dbReference>
<reference evidence="2 3" key="1">
    <citation type="journal article" date="2015" name="Stand. Genomic Sci.">
        <title>Genomic Encyclopedia of Bacterial and Archaeal Type Strains, Phase III: the genomes of soil and plant-associated and newly described type strains.</title>
        <authorList>
            <person name="Whitman W.B."/>
            <person name="Woyke T."/>
            <person name="Klenk H.P."/>
            <person name="Zhou Y."/>
            <person name="Lilburn T.G."/>
            <person name="Beck B.J."/>
            <person name="De Vos P."/>
            <person name="Vandamme P."/>
            <person name="Eisen J.A."/>
            <person name="Garrity G."/>
            <person name="Hugenholtz P."/>
            <person name="Kyrpides N.C."/>
        </authorList>
    </citation>
    <scope>NUCLEOTIDE SEQUENCE [LARGE SCALE GENOMIC DNA]</scope>
    <source>
        <strain evidence="2 3">VKM Ac-2538</strain>
    </source>
</reference>
<protein>
    <recommendedName>
        <fullName evidence="4">Apolipoprotein N-acyltransferase</fullName>
    </recommendedName>
</protein>
<accession>A0ABY2BDS2</accession>
<evidence type="ECO:0000313" key="2">
    <source>
        <dbReference type="EMBL" id="TCO17103.1"/>
    </source>
</evidence>
<keyword evidence="1" id="KW-1133">Transmembrane helix</keyword>
<dbReference type="RefSeq" id="WP_132192573.1">
    <property type="nucleotide sequence ID" value="NZ_SLWM01000015.1"/>
</dbReference>
<keyword evidence="1" id="KW-0472">Membrane</keyword>